<keyword evidence="6" id="KW-0699">rRNA-binding</keyword>
<dbReference type="Pfam" id="PF00347">
    <property type="entry name" value="Ribosomal_L6"/>
    <property type="match status" value="2"/>
</dbReference>
<dbReference type="InterPro" id="IPR000702">
    <property type="entry name" value="Ribosomal_uL6-like"/>
</dbReference>
<name>A0A5D0MC48_9BACT</name>
<feature type="domain" description="Large ribosomal subunit protein uL6 alpha-beta" evidence="7">
    <location>
        <begin position="92"/>
        <end position="158"/>
    </location>
</feature>
<proteinExistence type="inferred from homology"/>
<reference evidence="8" key="1">
    <citation type="submission" date="2019-08" db="EMBL/GenBank/DDBJ databases">
        <title>Genomic characterization of a novel candidate phylum (ARYD3) from a high temperature, high salinity tertiary oil reservoir in north central Oklahoma, USA.</title>
        <authorList>
            <person name="Youssef N.H."/>
            <person name="Yadav A."/>
            <person name="Elshahed M.S."/>
        </authorList>
    </citation>
    <scope>NUCLEOTIDE SEQUENCE [LARGE SCALE GENOMIC DNA]</scope>
    <source>
        <strain evidence="8">ARYD3</strain>
    </source>
</reference>
<dbReference type="AlphaFoldDB" id="A0A5D0MC48"/>
<sequence>MSRIGDRIIDIPEKVDVKLGKSNKITVKGPQGEITKTIDPVFDIVKEDDTVKLKAESNEKYVDSLQGTMNSIIYNMIKGVVEGYKKTLIIKGVGYKAKKQGNKIMFELGYSHPIEYIPPKDIDIEIEDDTKVTIKGVDKEKVGLEAARIRSFREPTVYESGKTNDISGIKYEDEIIHTKVGKTV</sequence>
<accession>A0A5D0MC48</accession>
<dbReference type="PANTHER" id="PTHR11655:SF14">
    <property type="entry name" value="LARGE RIBOSOMAL SUBUNIT PROTEIN UL6M"/>
    <property type="match status" value="1"/>
</dbReference>
<evidence type="ECO:0000256" key="4">
    <source>
        <dbReference type="NCBIfam" id="TIGR03654"/>
    </source>
</evidence>
<dbReference type="GO" id="GO:0002181">
    <property type="term" value="P:cytoplasmic translation"/>
    <property type="evidence" value="ECO:0007669"/>
    <property type="project" value="TreeGrafter"/>
</dbReference>
<keyword evidence="9" id="KW-1185">Reference proteome</keyword>
<comment type="similarity">
    <text evidence="5">Belongs to the universal ribosomal protein uL6 family.</text>
</comment>
<evidence type="ECO:0000313" key="9">
    <source>
        <dbReference type="Proteomes" id="UP000324143"/>
    </source>
</evidence>
<dbReference type="PANTHER" id="PTHR11655">
    <property type="entry name" value="60S/50S RIBOSOMAL PROTEIN L6/L9"/>
    <property type="match status" value="1"/>
</dbReference>
<evidence type="ECO:0000256" key="1">
    <source>
        <dbReference type="ARBA" id="ARBA00022980"/>
    </source>
</evidence>
<evidence type="ECO:0000259" key="7">
    <source>
        <dbReference type="Pfam" id="PF00347"/>
    </source>
</evidence>
<dbReference type="NCBIfam" id="TIGR03654">
    <property type="entry name" value="L6_bact"/>
    <property type="match status" value="1"/>
</dbReference>
<dbReference type="PRINTS" id="PR00059">
    <property type="entry name" value="RIBOSOMALL6"/>
</dbReference>
<evidence type="ECO:0000256" key="5">
    <source>
        <dbReference type="RuleBase" id="RU003869"/>
    </source>
</evidence>
<organism evidence="8 9">
    <name type="scientific">Candidatus Mcinerneyibacterium aminivorans</name>
    <dbReference type="NCBI Taxonomy" id="2703815"/>
    <lineage>
        <taxon>Bacteria</taxon>
        <taxon>Candidatus Macinerneyibacteriota</taxon>
        <taxon>Candidatus Mcinerneyibacteria</taxon>
        <taxon>Candidatus Mcinerneyibacteriales</taxon>
        <taxon>Candidatus Mcinerneyibacteriaceae</taxon>
        <taxon>Candidatus Mcinerneyibacterium</taxon>
    </lineage>
</organism>
<dbReference type="Proteomes" id="UP000324143">
    <property type="component" value="Unassembled WGS sequence"/>
</dbReference>
<dbReference type="InterPro" id="IPR036789">
    <property type="entry name" value="Ribosomal_uL6-like_a/b-dom_sf"/>
</dbReference>
<keyword evidence="2 5" id="KW-0687">Ribonucleoprotein</keyword>
<dbReference type="GO" id="GO:0022625">
    <property type="term" value="C:cytosolic large ribosomal subunit"/>
    <property type="evidence" value="ECO:0007669"/>
    <property type="project" value="UniProtKB-UniRule"/>
</dbReference>
<dbReference type="SUPFAM" id="SSF56053">
    <property type="entry name" value="Ribosomal protein L6"/>
    <property type="match status" value="2"/>
</dbReference>
<dbReference type="InterPro" id="IPR019906">
    <property type="entry name" value="Ribosomal_uL6_bac-type"/>
</dbReference>
<evidence type="ECO:0000256" key="2">
    <source>
        <dbReference type="ARBA" id="ARBA00023274"/>
    </source>
</evidence>
<dbReference type="EMBL" id="VSIX01000040">
    <property type="protein sequence ID" value="TYB31327.1"/>
    <property type="molecule type" value="Genomic_DNA"/>
</dbReference>
<keyword evidence="1 5" id="KW-0689">Ribosomal protein</keyword>
<dbReference type="GO" id="GO:0019843">
    <property type="term" value="F:rRNA binding"/>
    <property type="evidence" value="ECO:0007669"/>
    <property type="project" value="UniProtKB-UniRule"/>
</dbReference>
<evidence type="ECO:0000313" key="8">
    <source>
        <dbReference type="EMBL" id="TYB31327.1"/>
    </source>
</evidence>
<comment type="caution">
    <text evidence="8">The sequence shown here is derived from an EMBL/GenBank/DDBJ whole genome shotgun (WGS) entry which is preliminary data.</text>
</comment>
<evidence type="ECO:0000256" key="6">
    <source>
        <dbReference type="RuleBase" id="RU003870"/>
    </source>
</evidence>
<keyword evidence="6" id="KW-0694">RNA-binding</keyword>
<gene>
    <name evidence="8" type="ORF">FXF47_04800</name>
</gene>
<feature type="domain" description="Large ribosomal subunit protein uL6 alpha-beta" evidence="7">
    <location>
        <begin position="11"/>
        <end position="83"/>
    </location>
</feature>
<dbReference type="PIRSF" id="PIRSF002162">
    <property type="entry name" value="Ribosomal_L6"/>
    <property type="match status" value="1"/>
</dbReference>
<protein>
    <recommendedName>
        <fullName evidence="3 4">50S ribosomal protein L6</fullName>
    </recommendedName>
</protein>
<comment type="function">
    <text evidence="6">This protein binds to the 23S rRNA, and is important in its secondary structure. It is located near the subunit interface in the base of the L7/L12 stalk, and near the tRNA binding site of the peptidyltransferase center.</text>
</comment>
<dbReference type="GO" id="GO:0003735">
    <property type="term" value="F:structural constituent of ribosome"/>
    <property type="evidence" value="ECO:0007669"/>
    <property type="project" value="UniProtKB-UniRule"/>
</dbReference>
<dbReference type="Gene3D" id="3.90.930.12">
    <property type="entry name" value="Ribosomal protein L6, alpha-beta domain"/>
    <property type="match status" value="2"/>
</dbReference>
<dbReference type="InterPro" id="IPR020040">
    <property type="entry name" value="Ribosomal_uL6_a/b-dom"/>
</dbReference>
<evidence type="ECO:0000256" key="3">
    <source>
        <dbReference type="ARBA" id="ARBA00035454"/>
    </source>
</evidence>